<evidence type="ECO:0000259" key="1">
    <source>
        <dbReference type="Pfam" id="PF13460"/>
    </source>
</evidence>
<feature type="domain" description="NAD(P)-binding" evidence="1">
    <location>
        <begin position="8"/>
        <end position="100"/>
    </location>
</feature>
<evidence type="ECO:0000313" key="3">
    <source>
        <dbReference type="Proteomes" id="UP000831692"/>
    </source>
</evidence>
<dbReference type="GeneID" id="83456489"/>
<sequence length="186" mass="20767">MKQLAILGAAGTIGQLTRKKILERTNLSLVLYARRAKERLQSADPERETIIDGDFLDLGRLVRAFQGCQYVCLTDIHDSRATLRVIEAMKLAGVKKLISIAPERNLCQPEALKQLATSSDLSLPPKTHQLLLQQKNRLMSYHLIAGSELIVSFVHLPSEKERMAQRNAWQKAIADEILAIFHGCAA</sequence>
<dbReference type="EMBL" id="AP025635">
    <property type="protein sequence ID" value="BDG66926.1"/>
    <property type="molecule type" value="Genomic_DNA"/>
</dbReference>
<gene>
    <name evidence="2" type="ORF">ENLAB_04900</name>
</gene>
<organism evidence="2 3">
    <name type="scientific">Enterococcus innesii</name>
    <dbReference type="NCBI Taxonomy" id="2839759"/>
    <lineage>
        <taxon>Bacteria</taxon>
        <taxon>Bacillati</taxon>
        <taxon>Bacillota</taxon>
        <taxon>Bacilli</taxon>
        <taxon>Lactobacillales</taxon>
        <taxon>Enterococcaceae</taxon>
        <taxon>Enterococcus</taxon>
    </lineage>
</organism>
<evidence type="ECO:0000313" key="2">
    <source>
        <dbReference type="EMBL" id="BDG66926.1"/>
    </source>
</evidence>
<dbReference type="RefSeq" id="WP_216681831.1">
    <property type="nucleotide sequence ID" value="NZ_AP025635.1"/>
</dbReference>
<reference evidence="2 3" key="1">
    <citation type="submission" date="2022-03" db="EMBL/GenBank/DDBJ databases">
        <title>Complete genome sequence of Enterococcus innesii DB-1.</title>
        <authorList>
            <person name="Fukuda D."/>
            <person name="Nolasco-Hipolito C."/>
        </authorList>
    </citation>
    <scope>NUCLEOTIDE SEQUENCE [LARGE SCALE GENOMIC DNA]</scope>
    <source>
        <strain evidence="2 3">DB-1</strain>
    </source>
</reference>
<dbReference type="Proteomes" id="UP000831692">
    <property type="component" value="Chromosome"/>
</dbReference>
<accession>A0ABN6NL00</accession>
<keyword evidence="3" id="KW-1185">Reference proteome</keyword>
<dbReference type="InterPro" id="IPR036291">
    <property type="entry name" value="NAD(P)-bd_dom_sf"/>
</dbReference>
<protein>
    <recommendedName>
        <fullName evidence="1">NAD(P)-binding domain-containing protein</fullName>
    </recommendedName>
</protein>
<name>A0ABN6NL00_9ENTE</name>
<dbReference type="Pfam" id="PF13460">
    <property type="entry name" value="NAD_binding_10"/>
    <property type="match status" value="1"/>
</dbReference>
<dbReference type="SUPFAM" id="SSF51735">
    <property type="entry name" value="NAD(P)-binding Rossmann-fold domains"/>
    <property type="match status" value="1"/>
</dbReference>
<dbReference type="InterPro" id="IPR016040">
    <property type="entry name" value="NAD(P)-bd_dom"/>
</dbReference>
<proteinExistence type="predicted"/>
<dbReference type="Gene3D" id="3.40.50.720">
    <property type="entry name" value="NAD(P)-binding Rossmann-like Domain"/>
    <property type="match status" value="1"/>
</dbReference>